<organism evidence="1 2">
    <name type="scientific">Actinokineospora soli</name>
    <dbReference type="NCBI Taxonomy" id="1048753"/>
    <lineage>
        <taxon>Bacteria</taxon>
        <taxon>Bacillati</taxon>
        <taxon>Actinomycetota</taxon>
        <taxon>Actinomycetes</taxon>
        <taxon>Pseudonocardiales</taxon>
        <taxon>Pseudonocardiaceae</taxon>
        <taxon>Actinokineospora</taxon>
    </lineage>
</organism>
<sequence length="35" mass="3436">MIGAGFAGLTAARKLAGHDVVVLEAGDRVGGGRGR</sequence>
<reference evidence="2" key="1">
    <citation type="journal article" date="2019" name="Int. J. Syst. Evol. Microbiol.">
        <title>The Global Catalogue of Microorganisms (GCM) 10K type strain sequencing project: providing services to taxonomists for standard genome sequencing and annotation.</title>
        <authorList>
            <consortium name="The Broad Institute Genomics Platform"/>
            <consortium name="The Broad Institute Genome Sequencing Center for Infectious Disease"/>
            <person name="Wu L."/>
            <person name="Ma J."/>
        </authorList>
    </citation>
    <scope>NUCLEOTIDE SEQUENCE [LARGE SCALE GENOMIC DNA]</scope>
    <source>
        <strain evidence="2">JCM 17695</strain>
    </source>
</reference>
<dbReference type="SUPFAM" id="SSF51905">
    <property type="entry name" value="FAD/NAD(P)-binding domain"/>
    <property type="match status" value="1"/>
</dbReference>
<proteinExistence type="predicted"/>
<dbReference type="Proteomes" id="UP001596512">
    <property type="component" value="Unassembled WGS sequence"/>
</dbReference>
<keyword evidence="2" id="KW-1185">Reference proteome</keyword>
<evidence type="ECO:0000313" key="2">
    <source>
        <dbReference type="Proteomes" id="UP001596512"/>
    </source>
</evidence>
<dbReference type="Gene3D" id="3.50.50.60">
    <property type="entry name" value="FAD/NAD(P)-binding domain"/>
    <property type="match status" value="1"/>
</dbReference>
<accession>A0ABW2TSZ6</accession>
<gene>
    <name evidence="1" type="ORF">ACFQV2_23020</name>
</gene>
<dbReference type="Pfam" id="PF13450">
    <property type="entry name" value="NAD_binding_8"/>
    <property type="match status" value="1"/>
</dbReference>
<comment type="caution">
    <text evidence="1">The sequence shown here is derived from an EMBL/GenBank/DDBJ whole genome shotgun (WGS) entry which is preliminary data.</text>
</comment>
<name>A0ABW2TSZ6_9PSEU</name>
<protein>
    <submittedName>
        <fullName evidence="1">FAD-dependent oxidoreductase</fullName>
    </submittedName>
</protein>
<dbReference type="InterPro" id="IPR036188">
    <property type="entry name" value="FAD/NAD-bd_sf"/>
</dbReference>
<dbReference type="EMBL" id="JBHTEY010000004">
    <property type="protein sequence ID" value="MFC7615928.1"/>
    <property type="molecule type" value="Genomic_DNA"/>
</dbReference>
<evidence type="ECO:0000313" key="1">
    <source>
        <dbReference type="EMBL" id="MFC7615928.1"/>
    </source>
</evidence>